<dbReference type="GO" id="GO:0008017">
    <property type="term" value="F:microtubule binding"/>
    <property type="evidence" value="ECO:0007669"/>
    <property type="project" value="TreeGrafter"/>
</dbReference>
<feature type="region of interest" description="Disordered" evidence="2">
    <location>
        <begin position="135"/>
        <end position="193"/>
    </location>
</feature>
<evidence type="ECO:0000256" key="1">
    <source>
        <dbReference type="ARBA" id="ARBA00010016"/>
    </source>
</evidence>
<comment type="similarity">
    <text evidence="1">Belongs to the QWRF family.</text>
</comment>
<protein>
    <submittedName>
        <fullName evidence="3">QWRF motif-containing protein 3</fullName>
    </submittedName>
</protein>
<feature type="compositionally biased region" description="Polar residues" evidence="2">
    <location>
        <begin position="1"/>
        <end position="14"/>
    </location>
</feature>
<name>A0A445IBY0_GLYSO</name>
<sequence>MKTPNGSPVSSSSPKPRHHRNREPGSATHSSECHSPVRRKSSSPGRPHVVITEDAGPTRHQLWPSTAKRSSGTLADHITEDRIIERTSTANNNTPTTIGGSARHVARFSTPSESKKLSYNNNNIAPGRLSLDENAKSFSSRRHSRNSLELDSDAGKKLTSKKADLEVAKSDATTTPRRARRGTSDSNVANLNGDSSSSVLKRFTLKTAIRRANSLAGTYKSSKTSWALSPGRSESPAMSVESMDKAVSFSSFKVPPTSPTKVKGVEKLLNMGFDLFKGKKSGGFGSLSPVGFGVHSEVVHRLRLLDNRLVQWRFANARAQVVNGNTSHKAQSNLICVWDGLTKLQQSVLKKKIQFVREKLEMKIAFVLYSQMKLLEAWGGMERQHLLAITAIKECLHSVVCRVPILEGAKVNMQPTSIALRHASDLTVSIKSILTTFSSSEVDKISATLSELAKVVAREKQLLEEFYDLFQAICVFEVQERSVKCNLVQLEGWQQKYQRQQLLPEITS</sequence>
<feature type="compositionally biased region" description="Polar residues" evidence="2">
    <location>
        <begin position="184"/>
        <end position="193"/>
    </location>
</feature>
<feature type="compositionally biased region" description="Basic and acidic residues" evidence="2">
    <location>
        <begin position="153"/>
        <end position="169"/>
    </location>
</feature>
<feature type="compositionally biased region" description="Polar residues" evidence="2">
    <location>
        <begin position="63"/>
        <end position="73"/>
    </location>
</feature>
<dbReference type="AlphaFoldDB" id="A0A445IBY0"/>
<evidence type="ECO:0000313" key="3">
    <source>
        <dbReference type="EMBL" id="RZB83561.1"/>
    </source>
</evidence>
<dbReference type="PANTHER" id="PTHR31807:SF31">
    <property type="entry name" value="QWRF MOTIF PROTEIN (DUF566)-RELATED"/>
    <property type="match status" value="1"/>
</dbReference>
<evidence type="ECO:0000313" key="4">
    <source>
        <dbReference type="Proteomes" id="UP000289340"/>
    </source>
</evidence>
<dbReference type="InterPro" id="IPR007573">
    <property type="entry name" value="QWRF"/>
</dbReference>
<dbReference type="GO" id="GO:0005880">
    <property type="term" value="C:nuclear microtubule"/>
    <property type="evidence" value="ECO:0007669"/>
    <property type="project" value="TreeGrafter"/>
</dbReference>
<dbReference type="GO" id="GO:0005737">
    <property type="term" value="C:cytoplasm"/>
    <property type="evidence" value="ECO:0007669"/>
    <property type="project" value="TreeGrafter"/>
</dbReference>
<keyword evidence="4" id="KW-1185">Reference proteome</keyword>
<reference evidence="3 4" key="1">
    <citation type="submission" date="2018-09" db="EMBL/GenBank/DDBJ databases">
        <title>A high-quality reference genome of wild soybean provides a powerful tool to mine soybean genomes.</title>
        <authorList>
            <person name="Xie M."/>
            <person name="Chung C.Y.L."/>
            <person name="Li M.-W."/>
            <person name="Wong F.-L."/>
            <person name="Chan T.-F."/>
            <person name="Lam H.-M."/>
        </authorList>
    </citation>
    <scope>NUCLEOTIDE SEQUENCE [LARGE SCALE GENOMIC DNA]</scope>
    <source>
        <strain evidence="4">cv. W05</strain>
        <tissue evidence="3">Hypocotyl of etiolated seedlings</tissue>
    </source>
</reference>
<proteinExistence type="inferred from homology"/>
<feature type="region of interest" description="Disordered" evidence="2">
    <location>
        <begin position="1"/>
        <end position="76"/>
    </location>
</feature>
<dbReference type="EMBL" id="QZWG01000011">
    <property type="protein sequence ID" value="RZB83561.1"/>
    <property type="molecule type" value="Genomic_DNA"/>
</dbReference>
<dbReference type="Pfam" id="PF04484">
    <property type="entry name" value="QWRF"/>
    <property type="match status" value="1"/>
</dbReference>
<dbReference type="GO" id="GO:0051225">
    <property type="term" value="P:spindle assembly"/>
    <property type="evidence" value="ECO:0007669"/>
    <property type="project" value="TreeGrafter"/>
</dbReference>
<comment type="caution">
    <text evidence="3">The sequence shown here is derived from an EMBL/GenBank/DDBJ whole genome shotgun (WGS) entry which is preliminary data.</text>
</comment>
<gene>
    <name evidence="3" type="ORF">D0Y65_032207</name>
</gene>
<dbReference type="Proteomes" id="UP000289340">
    <property type="component" value="Chromosome 11"/>
</dbReference>
<dbReference type="PANTHER" id="PTHR31807">
    <property type="entry name" value="AUGMIN FAMILY MEMBER"/>
    <property type="match status" value="1"/>
</dbReference>
<organism evidence="3 4">
    <name type="scientific">Glycine soja</name>
    <name type="common">Wild soybean</name>
    <dbReference type="NCBI Taxonomy" id="3848"/>
    <lineage>
        <taxon>Eukaryota</taxon>
        <taxon>Viridiplantae</taxon>
        <taxon>Streptophyta</taxon>
        <taxon>Embryophyta</taxon>
        <taxon>Tracheophyta</taxon>
        <taxon>Spermatophyta</taxon>
        <taxon>Magnoliopsida</taxon>
        <taxon>eudicotyledons</taxon>
        <taxon>Gunneridae</taxon>
        <taxon>Pentapetalae</taxon>
        <taxon>rosids</taxon>
        <taxon>fabids</taxon>
        <taxon>Fabales</taxon>
        <taxon>Fabaceae</taxon>
        <taxon>Papilionoideae</taxon>
        <taxon>50 kb inversion clade</taxon>
        <taxon>NPAAA clade</taxon>
        <taxon>indigoferoid/millettioid clade</taxon>
        <taxon>Phaseoleae</taxon>
        <taxon>Glycine</taxon>
        <taxon>Glycine subgen. Soja</taxon>
    </lineage>
</organism>
<evidence type="ECO:0000256" key="2">
    <source>
        <dbReference type="SAM" id="MobiDB-lite"/>
    </source>
</evidence>
<dbReference type="Gramene" id="XM_028331725.1">
    <property type="protein sequence ID" value="XP_028187526.1"/>
    <property type="gene ID" value="LOC114374124"/>
</dbReference>
<accession>A0A445IBY0</accession>